<feature type="compositionally biased region" description="Basic and acidic residues" evidence="1">
    <location>
        <begin position="164"/>
        <end position="182"/>
    </location>
</feature>
<evidence type="ECO:0000313" key="3">
    <source>
        <dbReference type="EMBL" id="KIW64701.1"/>
    </source>
</evidence>
<reference evidence="3 4" key="1">
    <citation type="submission" date="2015-01" db="EMBL/GenBank/DDBJ databases">
        <title>The Genome Sequence of Capronia semiimmersa CBS27337.</title>
        <authorList>
            <consortium name="The Broad Institute Genomics Platform"/>
            <person name="Cuomo C."/>
            <person name="de Hoog S."/>
            <person name="Gorbushina A."/>
            <person name="Stielow B."/>
            <person name="Teixiera M."/>
            <person name="Abouelleil A."/>
            <person name="Chapman S.B."/>
            <person name="Priest M."/>
            <person name="Young S.K."/>
            <person name="Wortman J."/>
            <person name="Nusbaum C."/>
            <person name="Birren B."/>
        </authorList>
    </citation>
    <scope>NUCLEOTIDE SEQUENCE [LARGE SCALE GENOMIC DNA]</scope>
    <source>
        <strain evidence="3 4">CBS 27337</strain>
    </source>
</reference>
<organism evidence="3 4">
    <name type="scientific">Phialophora macrospora</name>
    <dbReference type="NCBI Taxonomy" id="1851006"/>
    <lineage>
        <taxon>Eukaryota</taxon>
        <taxon>Fungi</taxon>
        <taxon>Dikarya</taxon>
        <taxon>Ascomycota</taxon>
        <taxon>Pezizomycotina</taxon>
        <taxon>Eurotiomycetes</taxon>
        <taxon>Chaetothyriomycetidae</taxon>
        <taxon>Chaetothyriales</taxon>
        <taxon>Herpotrichiellaceae</taxon>
        <taxon>Phialophora</taxon>
    </lineage>
</organism>
<sequence>MQILLSRCTTTTKHFVLASLAALTVASSASTQWEKPDGSAADVAHQGRPSGAAADNGAGPHGHGSWQQPGKGQAGYDEDKNRNEPGGNDGGADKHNQHEPRDVERSDDAPTGHTAHGRPSGALVSGGPQEHGSGQHSGKEESGYDTHKAPTGMEDNVNKHSKHQAREDATPKNWGHRDDKWEYPPSPGKDGDDDHHNRHQTRDANPSIDLDHDDPILSQMRKILAGDNETDSQEHEGRHHLNRRGVKGVYECMNHDFVAPCKWTEIKSESQCYNAVYDARGSMGPDKGLCCTIYEMKNCNSNGWQTIDDRFRYPGIPNYGYSQLLLNEGFNDEGIVSIKCKFRECTK</sequence>
<dbReference type="AlphaFoldDB" id="A0A0D2CHJ0"/>
<evidence type="ECO:0000313" key="4">
    <source>
        <dbReference type="Proteomes" id="UP000054266"/>
    </source>
</evidence>
<feature type="chain" id="PRO_5002239716" evidence="2">
    <location>
        <begin position="29"/>
        <end position="347"/>
    </location>
</feature>
<proteinExistence type="predicted"/>
<evidence type="ECO:0000256" key="2">
    <source>
        <dbReference type="SAM" id="SignalP"/>
    </source>
</evidence>
<feature type="region of interest" description="Disordered" evidence="1">
    <location>
        <begin position="30"/>
        <end position="213"/>
    </location>
</feature>
<gene>
    <name evidence="3" type="ORF">PV04_09618</name>
</gene>
<feature type="signal peptide" evidence="2">
    <location>
        <begin position="1"/>
        <end position="28"/>
    </location>
</feature>
<feature type="compositionally biased region" description="Basic and acidic residues" evidence="1">
    <location>
        <begin position="137"/>
        <end position="148"/>
    </location>
</feature>
<protein>
    <submittedName>
        <fullName evidence="3">Uncharacterized protein</fullName>
    </submittedName>
</protein>
<feature type="compositionally biased region" description="Basic and acidic residues" evidence="1">
    <location>
        <begin position="189"/>
        <end position="202"/>
    </location>
</feature>
<keyword evidence="2" id="KW-0732">Signal</keyword>
<dbReference type="Proteomes" id="UP000054266">
    <property type="component" value="Unassembled WGS sequence"/>
</dbReference>
<keyword evidence="4" id="KW-1185">Reference proteome</keyword>
<evidence type="ECO:0000256" key="1">
    <source>
        <dbReference type="SAM" id="MobiDB-lite"/>
    </source>
</evidence>
<accession>A0A0D2CHJ0</accession>
<dbReference type="EMBL" id="KN846961">
    <property type="protein sequence ID" value="KIW64701.1"/>
    <property type="molecule type" value="Genomic_DNA"/>
</dbReference>
<feature type="compositionally biased region" description="Basic and acidic residues" evidence="1">
    <location>
        <begin position="91"/>
        <end position="110"/>
    </location>
</feature>
<name>A0A0D2CHJ0_9EURO</name>